<dbReference type="PIRSF" id="PIRSF030802">
    <property type="entry name" value="UCP030802"/>
    <property type="match status" value="1"/>
</dbReference>
<gene>
    <name evidence="2" type="ORF">FTV88_1374</name>
</gene>
<name>A0A5Q2MZQ2_9FIRM</name>
<dbReference type="InterPro" id="IPR006380">
    <property type="entry name" value="SPP-like_dom"/>
</dbReference>
<dbReference type="OrthoDB" id="1666512at2"/>
<dbReference type="EC" id="3.8.-.-" evidence="2"/>
<dbReference type="InterPro" id="IPR036412">
    <property type="entry name" value="HAD-like_sf"/>
</dbReference>
<dbReference type="Pfam" id="PF05116">
    <property type="entry name" value="S6PP"/>
    <property type="match status" value="1"/>
</dbReference>
<dbReference type="InterPro" id="IPR024197">
    <property type="entry name" value="TPP-like"/>
</dbReference>
<feature type="domain" description="Sucrose phosphatase-like" evidence="1">
    <location>
        <begin position="5"/>
        <end position="224"/>
    </location>
</feature>
<dbReference type="GO" id="GO:0016787">
    <property type="term" value="F:hydrolase activity"/>
    <property type="evidence" value="ECO:0007669"/>
    <property type="project" value="UniProtKB-KW"/>
</dbReference>
<dbReference type="RefSeq" id="WP_153724879.1">
    <property type="nucleotide sequence ID" value="NZ_CP045875.1"/>
</dbReference>
<protein>
    <submittedName>
        <fullName evidence="2">Haloacid dehalogenase, putative</fullName>
        <ecNumber evidence="2">3.8.-.-</ecNumber>
    </submittedName>
</protein>
<keyword evidence="2" id="KW-0378">Hydrolase</keyword>
<reference evidence="3" key="1">
    <citation type="submission" date="2019-11" db="EMBL/GenBank/DDBJ databases">
        <title>Genome sequence of Heliorestis convoluta strain HH, an alkaliphilic and minimalistic phototrophic bacterium from a soda lake in Egypt.</title>
        <authorList>
            <person name="Dewey E.D."/>
            <person name="Stokes L.M."/>
            <person name="Burchell B.M."/>
            <person name="Shaffer K.N."/>
            <person name="Huntington A.M."/>
            <person name="Baker J.M."/>
            <person name="Nadendla S."/>
            <person name="Giglio M.G."/>
            <person name="Touchman J.W."/>
            <person name="Blankenship R.E."/>
            <person name="Madigan M.T."/>
            <person name="Sattley W.M."/>
        </authorList>
    </citation>
    <scope>NUCLEOTIDE SEQUENCE [LARGE SCALE GENOMIC DNA]</scope>
    <source>
        <strain evidence="3">HH</strain>
    </source>
</reference>
<dbReference type="InterPro" id="IPR023214">
    <property type="entry name" value="HAD_sf"/>
</dbReference>
<sequence>MMEKIIFATDLDQTLIYSRRSMGDSHQLHDLVPVERYKGQYISYMTTQSVEQFCEVSKQALVVPVTTRTIEQYKRVTLPTQPYYAVVSNGGHILIDGEPDQAWHHKIQSQIQEKCLGLEEMEAEFSKIAAPDWVTDRRRAEHLFLFYIIERTKVPTEELERFSLWAYEQNWRISIQGRKLYLVPKPVSKWAAVEEILERVGHHYVVAAGDSLLDQEMLEKANLALAPSHGELWSTFCQKKQEKHCEEDSVKANTKTRKITFLPQQGMKAGEEILNCLLSLCEERKEGPTSVIS</sequence>
<dbReference type="KEGG" id="hcv:FTV88_1374"/>
<dbReference type="Gene3D" id="3.40.50.1000">
    <property type="entry name" value="HAD superfamily/HAD-like"/>
    <property type="match status" value="2"/>
</dbReference>
<accession>A0A5Q2MZQ2</accession>
<dbReference type="SUPFAM" id="SSF56784">
    <property type="entry name" value="HAD-like"/>
    <property type="match status" value="1"/>
</dbReference>
<evidence type="ECO:0000313" key="3">
    <source>
        <dbReference type="Proteomes" id="UP000366051"/>
    </source>
</evidence>
<evidence type="ECO:0000313" key="2">
    <source>
        <dbReference type="EMBL" id="QGG47521.1"/>
    </source>
</evidence>
<organism evidence="2 3">
    <name type="scientific">Heliorestis convoluta</name>
    <dbReference type="NCBI Taxonomy" id="356322"/>
    <lineage>
        <taxon>Bacteria</taxon>
        <taxon>Bacillati</taxon>
        <taxon>Bacillota</taxon>
        <taxon>Clostridia</taxon>
        <taxon>Eubacteriales</taxon>
        <taxon>Heliobacteriaceae</taxon>
        <taxon>Heliorestis</taxon>
    </lineage>
</organism>
<keyword evidence="3" id="KW-1185">Reference proteome</keyword>
<proteinExistence type="predicted"/>
<dbReference type="Proteomes" id="UP000366051">
    <property type="component" value="Chromosome"/>
</dbReference>
<evidence type="ECO:0000259" key="1">
    <source>
        <dbReference type="Pfam" id="PF05116"/>
    </source>
</evidence>
<dbReference type="AlphaFoldDB" id="A0A5Q2MZQ2"/>
<dbReference type="EMBL" id="CP045875">
    <property type="protein sequence ID" value="QGG47521.1"/>
    <property type="molecule type" value="Genomic_DNA"/>
</dbReference>